<evidence type="ECO:0000256" key="7">
    <source>
        <dbReference type="SAM" id="Phobius"/>
    </source>
</evidence>
<evidence type="ECO:0000256" key="1">
    <source>
        <dbReference type="ARBA" id="ARBA00004141"/>
    </source>
</evidence>
<dbReference type="PANTHER" id="PTHR21016">
    <property type="entry name" value="BETA-AMYLOID BINDING PROTEIN-RELATED"/>
    <property type="match status" value="1"/>
</dbReference>
<dbReference type="Pfam" id="PF05154">
    <property type="entry name" value="TM2"/>
    <property type="match status" value="1"/>
</dbReference>
<organism evidence="10">
    <name type="scientific">Mycoplasmopsis gallinacea</name>
    <dbReference type="NCBI Taxonomy" id="29556"/>
    <lineage>
        <taxon>Bacteria</taxon>
        <taxon>Bacillati</taxon>
        <taxon>Mycoplasmatota</taxon>
        <taxon>Mycoplasmoidales</taxon>
        <taxon>Metamycoplasmataceae</taxon>
        <taxon>Mycoplasmopsis</taxon>
    </lineage>
</organism>
<evidence type="ECO:0000256" key="2">
    <source>
        <dbReference type="ARBA" id="ARBA00022692"/>
    </source>
</evidence>
<name>A0A0D5ZJY8_9BACT</name>
<reference evidence="9 10" key="1">
    <citation type="journal article" date="2015" name="Genome Announc.">
        <title>Complete Genome Sequence of Mycoplasma meleagridis, a Possible Emerging Pathogen in Chickens.</title>
        <authorList>
            <person name="Abolnik C."/>
        </authorList>
    </citation>
    <scope>NUCLEOTIDE SEQUENCE [LARGE SCALE GENOMIC DNA]</scope>
    <source>
        <strain evidence="9 10">B2096 8B</strain>
    </source>
</reference>
<dbReference type="InterPro" id="IPR050932">
    <property type="entry name" value="TM2D1-3-like"/>
</dbReference>
<dbReference type="AlphaFoldDB" id="A0A0D5ZJY8"/>
<keyword evidence="3" id="KW-0732">Signal</keyword>
<evidence type="ECO:0000256" key="5">
    <source>
        <dbReference type="ARBA" id="ARBA00023136"/>
    </source>
</evidence>
<feature type="transmembrane region" description="Helical" evidence="7">
    <location>
        <begin position="40"/>
        <end position="63"/>
    </location>
</feature>
<sequence length="80" mass="8909">MNMGFGGFPQVSRKNRTTLVLLSFFLGGLGVDRFYAGRIGLGICKLIFCVVTFGIWYIIDLILAICGAQRDEYGLPISQW</sequence>
<gene>
    <name evidence="9" type="ORF">VO56_03095</name>
</gene>
<feature type="domain" description="TM2" evidence="8">
    <location>
        <begin position="13"/>
        <end position="62"/>
    </location>
</feature>
<comment type="subcellular location">
    <subcellularLocation>
        <location evidence="1">Membrane</location>
        <topology evidence="1">Multi-pass membrane protein</topology>
    </subcellularLocation>
</comment>
<evidence type="ECO:0000256" key="4">
    <source>
        <dbReference type="ARBA" id="ARBA00022989"/>
    </source>
</evidence>
<accession>A0A0D5ZJY8</accession>
<proteinExistence type="predicted"/>
<dbReference type="GO" id="GO:0016020">
    <property type="term" value="C:membrane"/>
    <property type="evidence" value="ECO:0007669"/>
    <property type="project" value="UniProtKB-SubCell"/>
</dbReference>
<evidence type="ECO:0000256" key="6">
    <source>
        <dbReference type="ARBA" id="ARBA00023180"/>
    </source>
</evidence>
<dbReference type="InterPro" id="IPR007829">
    <property type="entry name" value="TM2"/>
</dbReference>
<dbReference type="EMBL" id="CP011021">
    <property type="protein sequence ID" value="AKA50248.1"/>
    <property type="molecule type" value="Genomic_DNA"/>
</dbReference>
<keyword evidence="5 7" id="KW-0472">Membrane</keyword>
<keyword evidence="6" id="KW-0325">Glycoprotein</keyword>
<keyword evidence="2 7" id="KW-0812">Transmembrane</keyword>
<evidence type="ECO:0000313" key="9">
    <source>
        <dbReference type="EMBL" id="AKA50248.1"/>
    </source>
</evidence>
<evidence type="ECO:0000259" key="8">
    <source>
        <dbReference type="Pfam" id="PF05154"/>
    </source>
</evidence>
<keyword evidence="4 7" id="KW-1133">Transmembrane helix</keyword>
<protein>
    <recommendedName>
        <fullName evidence="8">TM2 domain-containing protein</fullName>
    </recommendedName>
</protein>
<dbReference type="PATRIC" id="fig|29556.3.peg.611"/>
<dbReference type="PANTHER" id="PTHR21016:SF7">
    <property type="entry name" value="TM2 DOMAIN-CONTAINING PROTEIN 3"/>
    <property type="match status" value="1"/>
</dbReference>
<evidence type="ECO:0000256" key="3">
    <source>
        <dbReference type="ARBA" id="ARBA00022729"/>
    </source>
</evidence>
<dbReference type="Proteomes" id="UP000032722">
    <property type="component" value="Chromosome"/>
</dbReference>
<dbReference type="KEGG" id="mgb:VO56_03095"/>
<dbReference type="HOGENOM" id="CLU_081297_10_1_14"/>
<evidence type="ECO:0000313" key="10">
    <source>
        <dbReference type="Proteomes" id="UP000032722"/>
    </source>
</evidence>